<comment type="similarity">
    <text evidence="4 35">Belongs to the AB hydrolase superfamily. Lipase family.</text>
</comment>
<evidence type="ECO:0000256" key="36">
    <source>
        <dbReference type="SAM" id="SignalP"/>
    </source>
</evidence>
<dbReference type="InterPro" id="IPR033906">
    <property type="entry name" value="Lipase_N"/>
</dbReference>
<feature type="binding site" evidence="33">
    <location>
        <position position="210"/>
    </location>
    <ligand>
        <name>Ca(2+)</name>
        <dbReference type="ChEBI" id="CHEBI:29108"/>
    </ligand>
</feature>
<dbReference type="CTD" id="393997"/>
<dbReference type="GO" id="GO:0019433">
    <property type="term" value="P:triglyceride catabolic process"/>
    <property type="evidence" value="ECO:0000318"/>
    <property type="project" value="GO_Central"/>
</dbReference>
<dbReference type="InterPro" id="IPR036392">
    <property type="entry name" value="PLAT/LH2_dom_sf"/>
</dbReference>
<feature type="chain" id="PRO_5035036356" description="Hepatic triacylglycerol lipase" evidence="36 41">
    <location>
        <begin position="21"/>
        <end position="514"/>
    </location>
</feature>
<feature type="signal peptide" evidence="36">
    <location>
        <begin position="1"/>
        <end position="20"/>
    </location>
</feature>
<evidence type="ECO:0000256" key="13">
    <source>
        <dbReference type="ARBA" id="ARBA00022801"/>
    </source>
</evidence>
<dbReference type="AlphaFoldDB" id="Q7T359"/>
<keyword evidence="40" id="KW-1185">Reference proteome</keyword>
<reference evidence="40" key="7">
    <citation type="journal article" date="2013" name="Nature">
        <title>The zebrafish reference genome sequence and its relationship to the human genome.</title>
        <authorList>
            <consortium name="Genome Reference Consortium Zebrafish"/>
            <person name="Howe K."/>
            <person name="Clark M.D."/>
            <person name="Torroja C.F."/>
            <person name="Torrance J."/>
            <person name="Berthelot C."/>
            <person name="Muffato M."/>
            <person name="Collins J.E."/>
            <person name="Humphray S."/>
            <person name="McLaren K."/>
            <person name="Matthews L."/>
            <person name="McLaren S."/>
            <person name="Sealy I."/>
            <person name="Caccamo M."/>
            <person name="Churcher C."/>
            <person name="Scott C."/>
            <person name="Barrett J.C."/>
            <person name="Koch R."/>
            <person name="Rauch G.J."/>
            <person name="White S."/>
            <person name="Chow W."/>
            <person name="Kilian B."/>
            <person name="Quintais L.T."/>
            <person name="Guerra-Assuncao J.A."/>
            <person name="Zhou Y."/>
            <person name="Gu Y."/>
            <person name="Yen J."/>
            <person name="Vogel J.H."/>
            <person name="Eyre T."/>
            <person name="Redmond S."/>
            <person name="Banerjee R."/>
            <person name="Chi J."/>
            <person name="Fu B."/>
            <person name="Langley E."/>
            <person name="Maguire S.F."/>
            <person name="Laird G.K."/>
            <person name="Lloyd D."/>
            <person name="Kenyon E."/>
            <person name="Donaldson S."/>
            <person name="Sehra H."/>
            <person name="Almeida-King J."/>
            <person name="Loveland J."/>
            <person name="Trevanion S."/>
            <person name="Jones M."/>
            <person name="Quail M."/>
            <person name="Willey D."/>
            <person name="Hunt A."/>
            <person name="Burton J."/>
            <person name="Sims S."/>
            <person name="McLay K."/>
            <person name="Plumb B."/>
            <person name="Davis J."/>
            <person name="Clee C."/>
            <person name="Oliver K."/>
            <person name="Clark R."/>
            <person name="Riddle C."/>
            <person name="Elliot D."/>
            <person name="Eliott D."/>
            <person name="Threadgold G."/>
            <person name="Harden G."/>
            <person name="Ware D."/>
            <person name="Begum S."/>
            <person name="Mortimore B."/>
            <person name="Mortimer B."/>
            <person name="Kerry G."/>
            <person name="Heath P."/>
            <person name="Phillimore B."/>
            <person name="Tracey A."/>
            <person name="Corby N."/>
            <person name="Dunn M."/>
            <person name="Johnson C."/>
            <person name="Wood J."/>
            <person name="Clark S."/>
            <person name="Pelan S."/>
            <person name="Griffiths G."/>
            <person name="Smith M."/>
            <person name="Glithero R."/>
            <person name="Howden P."/>
            <person name="Barker N."/>
            <person name="Lloyd C."/>
            <person name="Stevens C."/>
            <person name="Harley J."/>
            <person name="Holt K."/>
            <person name="Panagiotidis G."/>
            <person name="Lovell J."/>
            <person name="Beasley H."/>
            <person name="Henderson C."/>
            <person name="Gordon D."/>
            <person name="Auger K."/>
            <person name="Wright D."/>
            <person name="Collins J."/>
            <person name="Raisen C."/>
            <person name="Dyer L."/>
            <person name="Leung K."/>
            <person name="Robertson L."/>
            <person name="Ambridge K."/>
            <person name="Leongamornlert D."/>
            <person name="McGuire S."/>
            <person name="Gilderthorp R."/>
            <person name="Griffiths C."/>
            <person name="Manthravadi D."/>
            <person name="Nichol S."/>
            <person name="Barker G."/>
            <person name="Whitehead S."/>
            <person name="Kay M."/>
            <person name="Brown J."/>
            <person name="Murnane C."/>
            <person name="Gray E."/>
            <person name="Humphries M."/>
            <person name="Sycamore N."/>
            <person name="Barker D."/>
            <person name="Saunders D."/>
            <person name="Wallis J."/>
            <person name="Babbage A."/>
            <person name="Hammond S."/>
            <person name="Mashreghi-Mohammadi M."/>
            <person name="Barr L."/>
            <person name="Martin S."/>
            <person name="Wray P."/>
            <person name="Ellington A."/>
            <person name="Matthews N."/>
            <person name="Ellwood M."/>
            <person name="Woodmansey R."/>
            <person name="Clark G."/>
            <person name="Cooper J."/>
            <person name="Cooper J."/>
            <person name="Tromans A."/>
            <person name="Grafham D."/>
            <person name="Skuce C."/>
            <person name="Pandian R."/>
            <person name="Andrews R."/>
            <person name="Harrison E."/>
            <person name="Kimberley A."/>
            <person name="Garnett J."/>
            <person name="Fosker N."/>
            <person name="Hall R."/>
            <person name="Garner P."/>
            <person name="Kelly D."/>
            <person name="Bird C."/>
            <person name="Palmer S."/>
            <person name="Gehring I."/>
            <person name="Berger A."/>
            <person name="Dooley C.M."/>
            <person name="Ersan-Urun Z."/>
            <person name="Eser C."/>
            <person name="Geiger H."/>
            <person name="Geisler M."/>
            <person name="Karotki L."/>
            <person name="Kirn A."/>
            <person name="Konantz J."/>
            <person name="Konantz M."/>
            <person name="Oberlander M."/>
            <person name="Rudolph-Geiger S."/>
            <person name="Teucke M."/>
            <person name="Lanz C."/>
            <person name="Raddatz G."/>
            <person name="Osoegawa K."/>
            <person name="Zhu B."/>
            <person name="Rapp A."/>
            <person name="Widaa S."/>
            <person name="Langford C."/>
            <person name="Yang F."/>
            <person name="Schuster S.C."/>
            <person name="Carter N.P."/>
            <person name="Harrow J."/>
            <person name="Ning Z."/>
            <person name="Herrero J."/>
            <person name="Searle S.M."/>
            <person name="Enright A."/>
            <person name="Geisler R."/>
            <person name="Plasterk R.H."/>
            <person name="Lee C."/>
            <person name="Westerfield M."/>
            <person name="de Jong P.J."/>
            <person name="Zon L.I."/>
            <person name="Postlethwait J.H."/>
            <person name="Nusslein-Volhard C."/>
            <person name="Hubbard T.J."/>
            <person name="Roest Crollius H."/>
            <person name="Rogers J."/>
            <person name="Stemple D.L."/>
        </authorList>
    </citation>
    <scope>NUCLEOTIDE SEQUENCE [LARGE SCALE GENOMIC DNA]</scope>
</reference>
<dbReference type="GO" id="GO:0009725">
    <property type="term" value="P:response to hormone"/>
    <property type="evidence" value="ECO:0000314"/>
    <property type="project" value="ZFIN"/>
</dbReference>
<gene>
    <name evidence="41 42" type="primary">lipca</name>
    <name evidence="38 41" type="synonym">lipc</name>
    <name evidence="41" type="synonym">zgc:64081</name>
</gene>
<dbReference type="Reactome" id="R-DRE-8963889">
    <property type="pathway name" value="Assembly of active LPL and LIPC lipase complexes"/>
</dbReference>
<dbReference type="InterPro" id="IPR016272">
    <property type="entry name" value="Lipase_LIPH"/>
</dbReference>
<evidence type="ECO:0000256" key="10">
    <source>
        <dbReference type="ARBA" id="ARBA00022525"/>
    </source>
</evidence>
<dbReference type="PIRSF" id="PIRSF000865">
    <property type="entry name" value="Lipoprotein_lipase_LIPH"/>
    <property type="match status" value="1"/>
</dbReference>
<dbReference type="InterPro" id="IPR001024">
    <property type="entry name" value="PLAT/LH2_dom"/>
</dbReference>
<keyword evidence="14" id="KW-0345">HDL</keyword>
<keyword evidence="11" id="KW-0358">Heparin-binding</keyword>
<evidence type="ECO:0000256" key="21">
    <source>
        <dbReference type="ARBA" id="ARBA00045615"/>
    </source>
</evidence>
<evidence type="ECO:0000256" key="26">
    <source>
        <dbReference type="ARBA" id="ARBA00048377"/>
    </source>
</evidence>
<comment type="subunit">
    <text evidence="5">Homodimer.</text>
</comment>
<dbReference type="FunFam" id="3.40.50.1820:FF:000101">
    <property type="entry name" value="Hepatic triacylglycerol lipase"/>
    <property type="match status" value="1"/>
</dbReference>
<dbReference type="AGR" id="ZFIN:ZDB-GENE-040426-1361"/>
<dbReference type="CDD" id="cd00707">
    <property type="entry name" value="Pancreat_lipase_like"/>
    <property type="match status" value="1"/>
</dbReference>
<evidence type="ECO:0000313" key="42">
    <source>
        <dbReference type="ZFIN" id="ZDB-GENE-040426-1361"/>
    </source>
</evidence>
<reference evidence="41" key="8">
    <citation type="journal article" date="2021" name="PLoS Genet.">
        <title>Formimidoyltransferase cyclodeaminase prevents the starvation-induced liver hepatomegaly and dysfunction through downregulating mTORC1.</title>
        <authorList>
            <person name="Zhang W."/>
            <person name="Wu C."/>
            <person name="Ni R."/>
            <person name="Yang Q."/>
            <person name="Luo L."/>
            <person name="He J."/>
        </authorList>
    </citation>
    <scope>NUCLEOTIDE SEQUENCE</scope>
</reference>
<reference evidence="41" key="12">
    <citation type="journal article" date="2023" name="Food Funct.">
        <title>Transcriptomics integrated with metabolomics reveals the ameliorating effect of mussel-derived plasmalogens on high-fat diet-induced hyperlipidemia in zebrafish.</title>
        <authorList>
            <person name="Feng J."/>
            <person name="Chen X."/>
            <person name="Wang S."/>
            <person name="Zhang J."/>
            <person name="Wang Q."/>
            <person name="Guo S."/>
            <person name="Shen Q."/>
        </authorList>
    </citation>
    <scope>NUCLEOTIDE SEQUENCE</scope>
</reference>
<comment type="function">
    <text evidence="21">Catalyzes the hydrolysis of triglycerides and phospholipids present in circulating plasma lipoproteins, including chylomicrons, intermediate density lipoproteins (IDL), low density lipoproteins (LDL) of large size and high density lipoproteins (HDL), releasing free fatty acids (FFA) and smaller lipoprotein particles. Also exhibits lysophospholipase activity. Can hydrolyze both neutral lipid and phospholipid substrates but shows a greater binding affinity for neutral lipid substrates than phospholipid substrates. In native LDL, preferentially hydrolyzes the phosphatidylcholine species containing polyunsaturated fatty acids at sn-2 position.</text>
</comment>
<evidence type="ECO:0000256" key="9">
    <source>
        <dbReference type="ARBA" id="ARBA00019624"/>
    </source>
</evidence>
<dbReference type="PRINTS" id="PR00824">
    <property type="entry name" value="HEPLIPASE"/>
</dbReference>
<dbReference type="GO" id="GO:0008970">
    <property type="term" value="F:phospholipase A1 activity"/>
    <property type="evidence" value="ECO:0000318"/>
    <property type="project" value="GO_Central"/>
</dbReference>
<evidence type="ECO:0000259" key="37">
    <source>
        <dbReference type="PROSITE" id="PS50095"/>
    </source>
</evidence>
<reference evidence="41" key="4">
    <citation type="journal article" date="2009" name="PLoS Genet.">
        <title>Consequences of lineage-specific gene loss on functional evolution of surviving paralogs: ALDH1A and retinoic acid signaling in vertebrate genomes.</title>
        <authorList>
            <person name="Canestro C."/>
            <person name="Catchen J.M."/>
            <person name="Rodriguez-Mari A."/>
            <person name="Yokoi H."/>
            <person name="Postlethwait J.H."/>
        </authorList>
    </citation>
    <scope>NUCLEOTIDE SEQUENCE</scope>
</reference>
<evidence type="ECO:0000256" key="1">
    <source>
        <dbReference type="ARBA" id="ARBA00000111"/>
    </source>
</evidence>
<name>Q7T359_DANRE</name>
<evidence type="ECO:0000256" key="8">
    <source>
        <dbReference type="ARBA" id="ARBA00013279"/>
    </source>
</evidence>
<dbReference type="EMBL" id="BC053243">
    <property type="protein sequence ID" value="AAH53243.1"/>
    <property type="molecule type" value="mRNA"/>
</dbReference>
<comment type="catalytic activity">
    <reaction evidence="29">
        <text>1-hexadecanoyl-sn-glycero-3-phosphocholine + H2O = sn-glycerol 3-phosphocholine + hexadecanoate + H(+)</text>
        <dbReference type="Rhea" id="RHEA:40435"/>
        <dbReference type="ChEBI" id="CHEBI:7896"/>
        <dbReference type="ChEBI" id="CHEBI:15377"/>
        <dbReference type="ChEBI" id="CHEBI:15378"/>
        <dbReference type="ChEBI" id="CHEBI:16870"/>
        <dbReference type="ChEBI" id="CHEBI:72998"/>
    </reaction>
    <physiologicalReaction direction="left-to-right" evidence="29">
        <dbReference type="Rhea" id="RHEA:40436"/>
    </physiologicalReaction>
</comment>
<evidence type="ECO:0000256" key="4">
    <source>
        <dbReference type="ARBA" id="ARBA00010701"/>
    </source>
</evidence>
<evidence type="ECO:0000256" key="2">
    <source>
        <dbReference type="ARBA" id="ARBA00001024"/>
    </source>
</evidence>
<dbReference type="GO" id="GO:0042632">
    <property type="term" value="P:cholesterol homeostasis"/>
    <property type="evidence" value="ECO:0000318"/>
    <property type="project" value="GO_Central"/>
</dbReference>
<comment type="catalytic activity">
    <reaction evidence="2">
        <text>a triacylglycerol + H2O = a diacylglycerol + a fatty acid + H(+)</text>
        <dbReference type="Rhea" id="RHEA:12044"/>
        <dbReference type="ChEBI" id="CHEBI:15377"/>
        <dbReference type="ChEBI" id="CHEBI:15378"/>
        <dbReference type="ChEBI" id="CHEBI:17855"/>
        <dbReference type="ChEBI" id="CHEBI:18035"/>
        <dbReference type="ChEBI" id="CHEBI:28868"/>
        <dbReference type="EC" id="3.1.1.3"/>
    </reaction>
</comment>
<dbReference type="InterPro" id="IPR002333">
    <property type="entry name" value="Lipase_hep"/>
</dbReference>
<evidence type="ECO:0000256" key="19">
    <source>
        <dbReference type="ARBA" id="ARBA00030539"/>
    </source>
</evidence>
<dbReference type="InterPro" id="IPR029058">
    <property type="entry name" value="AB_hydrolase_fold"/>
</dbReference>
<dbReference type="Pfam" id="PF00151">
    <property type="entry name" value="Lipase"/>
    <property type="match status" value="1"/>
</dbReference>
<dbReference type="GO" id="GO:0004622">
    <property type="term" value="F:phosphatidylcholine lysophospholipase activity"/>
    <property type="evidence" value="ECO:0007669"/>
    <property type="project" value="UniProtKB-EC"/>
</dbReference>
<dbReference type="PANTHER" id="PTHR11610">
    <property type="entry name" value="LIPASE"/>
    <property type="match status" value="1"/>
</dbReference>
<comment type="catalytic activity">
    <reaction evidence="30">
        <text>1,2,3-tri-(9Z-octadecenoyl)-glycerol + H2O = 2,3-di-(9Z)-octadecenoyl-sn-glycerol + (9Z)-octadecenoate + H(+)</text>
        <dbReference type="Rhea" id="RHEA:38391"/>
        <dbReference type="ChEBI" id="CHEBI:15377"/>
        <dbReference type="ChEBI" id="CHEBI:15378"/>
        <dbReference type="ChEBI" id="CHEBI:30823"/>
        <dbReference type="ChEBI" id="CHEBI:53753"/>
        <dbReference type="ChEBI" id="CHEBI:75824"/>
    </reaction>
    <physiologicalReaction direction="left-to-right" evidence="30">
        <dbReference type="Rhea" id="RHEA:38392"/>
    </physiologicalReaction>
</comment>
<comment type="catalytic activity">
    <reaction evidence="27">
        <text>1,2-di-(9Z-octadecenoyl)-sn-glycerol + H2O = 2-(9Z-octadecenoyl)-glycerol + (9Z)-octadecenoate + H(+)</text>
        <dbReference type="Rhea" id="RHEA:38511"/>
        <dbReference type="ChEBI" id="CHEBI:15377"/>
        <dbReference type="ChEBI" id="CHEBI:15378"/>
        <dbReference type="ChEBI" id="CHEBI:30823"/>
        <dbReference type="ChEBI" id="CHEBI:52333"/>
        <dbReference type="ChEBI" id="CHEBI:73990"/>
    </reaction>
    <physiologicalReaction direction="left-to-right" evidence="27">
        <dbReference type="Rhea" id="RHEA:38512"/>
    </physiologicalReaction>
</comment>
<keyword evidence="33" id="KW-0479">Metal-binding</keyword>
<accession>Q7T359</accession>
<evidence type="ECO:0000313" key="38">
    <source>
        <dbReference type="EMBL" id="AAH53243.1"/>
    </source>
</evidence>
<dbReference type="SUPFAM" id="SSF53474">
    <property type="entry name" value="alpha/beta-Hydrolases"/>
    <property type="match status" value="1"/>
</dbReference>
<keyword evidence="16" id="KW-0443">Lipid metabolism</keyword>
<evidence type="ECO:0000256" key="20">
    <source>
        <dbReference type="ARBA" id="ARBA00031180"/>
    </source>
</evidence>
<evidence type="ECO:0000256" key="28">
    <source>
        <dbReference type="ARBA" id="ARBA00048386"/>
    </source>
</evidence>
<evidence type="ECO:0000256" key="7">
    <source>
        <dbReference type="ARBA" id="ARBA00013274"/>
    </source>
</evidence>
<evidence type="ECO:0000256" key="11">
    <source>
        <dbReference type="ARBA" id="ARBA00022674"/>
    </source>
</evidence>
<dbReference type="CDD" id="cd01758">
    <property type="entry name" value="PLAT_LPL"/>
    <property type="match status" value="1"/>
</dbReference>
<evidence type="ECO:0000256" key="12">
    <source>
        <dbReference type="ARBA" id="ARBA00022729"/>
    </source>
</evidence>
<dbReference type="FunFam" id="2.60.60.20:FF:000010">
    <property type="entry name" value="hepatic triacylglycerol lipase"/>
    <property type="match status" value="1"/>
</dbReference>
<dbReference type="GO" id="GO:0034364">
    <property type="term" value="C:high-density lipoprotein particle"/>
    <property type="evidence" value="ECO:0007669"/>
    <property type="project" value="UniProtKB-KW"/>
</dbReference>
<dbReference type="GO" id="GO:0004465">
    <property type="term" value="F:lipoprotein lipase activity"/>
    <property type="evidence" value="ECO:0000318"/>
    <property type="project" value="GO_Central"/>
</dbReference>
<evidence type="ECO:0000313" key="41">
    <source>
        <dbReference type="RefSeq" id="NP_957316.1"/>
    </source>
</evidence>
<dbReference type="Gene3D" id="2.60.60.20">
    <property type="entry name" value="PLAT/LH2 domain"/>
    <property type="match status" value="1"/>
</dbReference>
<reference evidence="41" key="11">
    <citation type="journal article" date="2023" name="Commun. Biol.">
        <title>Bmp8a deletion leads to obesity through regulation of lipid metabolism and adipocyte differentiation.</title>
        <authorList>
            <person name="Zhong S."/>
            <person name="Chen L."/>
            <person name="Li X."/>
            <person name="Wang X."/>
            <person name="Ji G."/>
            <person name="Sun C."/>
            <person name="Liu Z."/>
        </authorList>
    </citation>
    <scope>NUCLEOTIDE SEQUENCE</scope>
</reference>
<evidence type="ECO:0000256" key="32">
    <source>
        <dbReference type="PIRSR" id="PIRSR000865-1"/>
    </source>
</evidence>
<dbReference type="GO" id="GO:0034185">
    <property type="term" value="F:apolipoprotein binding"/>
    <property type="evidence" value="ECO:0000318"/>
    <property type="project" value="GO_Central"/>
</dbReference>
<keyword evidence="13" id="KW-0378">Hydrolase</keyword>
<reference evidence="41" key="10">
    <citation type="journal article" date="2022" name="Sci. Total Environ.">
        <title>Fecal transplantation from young zebrafish donors efficiently ameliorates the lipid metabolism disorder of aged recipients exposed to perfluorobutanesulfonate.</title>
        <authorList>
            <person name="Hu C."/>
            <person name="Sun B."/>
            <person name="Liu M."/>
            <person name="Yu J."/>
            <person name="Zhou X."/>
            <person name="Chen L."/>
        </authorList>
    </citation>
    <scope>NUCLEOTIDE SEQUENCE</scope>
</reference>
<evidence type="ECO:0000256" key="29">
    <source>
        <dbReference type="ARBA" id="ARBA00048656"/>
    </source>
</evidence>
<evidence type="ECO:0000256" key="6">
    <source>
        <dbReference type="ARBA" id="ARBA00013179"/>
    </source>
</evidence>
<dbReference type="GeneID" id="393997"/>
<evidence type="ECO:0000256" key="23">
    <source>
        <dbReference type="ARBA" id="ARBA00047668"/>
    </source>
</evidence>
<evidence type="ECO:0000256" key="24">
    <source>
        <dbReference type="ARBA" id="ARBA00047699"/>
    </source>
</evidence>
<evidence type="ECO:0000256" key="3">
    <source>
        <dbReference type="ARBA" id="ARBA00004613"/>
    </source>
</evidence>
<sequence length="514" mass="58013">MKTLIKIVLCFLMISQLTDGATFQGNRADTEPEARMKMRYEPKSVFRVYTDGEYTEDTCALELFQPHTLDACGFNSSLPLAIIIHGWSVDGMMEKWISRLASALKSSEGNINVLIADWLTLAHQHYPIAAQNTRIVGQDIAHLLSWLEDFKQFPLGKVHLIGYSLGAHISGFAGSNLAMSGRTLGRITGLDPAGPMFEGMSHTDRLSPEDAKFVDAIHTFTLQRMGLSVGIKQPVAHFDFYPNGGSFQPGCQLHMQNIYAHLAQHGIMGFEQTVKCAHERAVHLFIDSLLNKDKQIMAYKCSDNTAFDKGNCLDCRKNRCNTLGYDIKKVRTGKSKRLFLKTRSHMPYKLFHYQFRIQFINQIDKIDPTLTVSLSGTLGESENLPITLVEEISGNKTFTFLITLDTDIGDLMIMRFTWEGNPVWANMWNTVKTIIPWGKKSKGPQLTFGKITVKSGESQRKTTFCPQTDEGMSIEMLQEKVFVRCEKQKPGGIKHTHLRHFHIQSDLSFWMGDS</sequence>
<evidence type="ECO:0000256" key="5">
    <source>
        <dbReference type="ARBA" id="ARBA00011738"/>
    </source>
</evidence>
<dbReference type="SMR" id="Q7T359"/>
<feature type="domain" description="PLAT" evidence="37">
    <location>
        <begin position="351"/>
        <end position="484"/>
    </location>
</feature>
<comment type="subcellular location">
    <subcellularLocation>
        <location evidence="3">Secreted</location>
    </subcellularLocation>
</comment>
<dbReference type="InterPro" id="IPR013818">
    <property type="entry name" value="Lipase"/>
</dbReference>
<dbReference type="ESTHER" id="danre-q7t359">
    <property type="family name" value="Hepatic_Lipase"/>
</dbReference>
<dbReference type="PROSITE" id="PS50095">
    <property type="entry name" value="PLAT"/>
    <property type="match status" value="1"/>
</dbReference>
<feature type="active site" description="Charge relay system" evidence="32">
    <location>
        <position position="278"/>
    </location>
</feature>
<evidence type="ECO:0000256" key="16">
    <source>
        <dbReference type="ARBA" id="ARBA00023098"/>
    </source>
</evidence>
<feature type="binding site" evidence="33">
    <location>
        <position position="205"/>
    </location>
    <ligand>
        <name>Ca(2+)</name>
        <dbReference type="ChEBI" id="CHEBI:29108"/>
    </ligand>
</feature>
<keyword evidence="15" id="KW-0442">Lipid degradation</keyword>
<dbReference type="EC" id="3.1.1.32" evidence="6"/>
<dbReference type="GO" id="GO:0046872">
    <property type="term" value="F:metal ion binding"/>
    <property type="evidence" value="ECO:0007669"/>
    <property type="project" value="UniProtKB-KW"/>
</dbReference>
<organism evidence="38">
    <name type="scientific">Danio rerio</name>
    <name type="common">Zebrafish</name>
    <name type="synonym">Brachydanio rerio</name>
    <dbReference type="NCBI Taxonomy" id="7955"/>
    <lineage>
        <taxon>Eukaryota</taxon>
        <taxon>Metazoa</taxon>
        <taxon>Chordata</taxon>
        <taxon>Craniata</taxon>
        <taxon>Vertebrata</taxon>
        <taxon>Euteleostomi</taxon>
        <taxon>Actinopterygii</taxon>
        <taxon>Neopterygii</taxon>
        <taxon>Teleostei</taxon>
        <taxon>Ostariophysi</taxon>
        <taxon>Cypriniformes</taxon>
        <taxon>Danionidae</taxon>
        <taxon>Danioninae</taxon>
        <taxon>Danio</taxon>
    </lineage>
</organism>
<comment type="catalytic activity">
    <reaction evidence="25">
        <text>1-(9Z-octadecenoyl)-sn-glycero-3-phospho-L-serine + H2O = sn-glycero-3-phospho-L-serine + (9Z)-octadecenoate + H(+)</text>
        <dbReference type="Rhea" id="RHEA:40499"/>
        <dbReference type="ChEBI" id="CHEBI:15377"/>
        <dbReference type="ChEBI" id="CHEBI:15378"/>
        <dbReference type="ChEBI" id="CHEBI:30823"/>
        <dbReference type="ChEBI" id="CHEBI:64765"/>
        <dbReference type="ChEBI" id="CHEBI:74617"/>
    </reaction>
    <physiologicalReaction direction="left-to-right" evidence="25">
        <dbReference type="Rhea" id="RHEA:40500"/>
    </physiologicalReaction>
</comment>
<dbReference type="PANTHER" id="PTHR11610:SF2">
    <property type="entry name" value="HEPATIC TRIACYLGLYCEROL LIPASE"/>
    <property type="match status" value="1"/>
</dbReference>
<evidence type="ECO:0000256" key="35">
    <source>
        <dbReference type="RuleBase" id="RU004262"/>
    </source>
</evidence>
<dbReference type="Proteomes" id="UP000000437">
    <property type="component" value="Chromosome 7"/>
</dbReference>
<reference evidence="41" key="6">
    <citation type="journal article" date="2012" name="PLoS Genet.">
        <title>An engineering approach to extending lifespan in C. elegans.</title>
        <authorList>
            <person name="Sagi D."/>
            <person name="Kim S.K."/>
        </authorList>
    </citation>
    <scope>NUCLEOTIDE SEQUENCE</scope>
</reference>
<feature type="active site" description="Nucleophile" evidence="32">
    <location>
        <position position="164"/>
    </location>
</feature>
<comment type="catalytic activity">
    <reaction evidence="24">
        <text>1,3-di-(9Z-octadecenoyl)-glycerol + H2O = 3-(9Z-octadecenoyl)-sn-glycerol + (9Z)-octadecenoate + H(+)</text>
        <dbReference type="Rhea" id="RHEA:38651"/>
        <dbReference type="ChEBI" id="CHEBI:15377"/>
        <dbReference type="ChEBI" id="CHEBI:15378"/>
        <dbReference type="ChEBI" id="CHEBI:30823"/>
        <dbReference type="ChEBI" id="CHEBI:75735"/>
        <dbReference type="ChEBI" id="CHEBI:75938"/>
    </reaction>
    <physiologicalReaction direction="left-to-right" evidence="24">
        <dbReference type="Rhea" id="RHEA:38652"/>
    </physiologicalReaction>
</comment>
<reference evidence="41" key="2">
    <citation type="journal article" date="2006" name="Dev. Biol.">
        <title>HNF factors form a network to regulate liver-enriched genes in zebrafish.</title>
        <authorList>
            <person name="Cheng W."/>
            <person name="Guo L."/>
            <person name="Zhang Z."/>
            <person name="Soo H.M."/>
            <person name="Wen C."/>
            <person name="Wu W."/>
            <person name="Peng J."/>
        </authorList>
    </citation>
    <scope>NUCLEOTIDE SEQUENCE</scope>
</reference>
<keyword evidence="33" id="KW-0106">Calcium</keyword>
<keyword evidence="12 36" id="KW-0732">Signal</keyword>
<evidence type="ECO:0000256" key="31">
    <source>
        <dbReference type="ARBA" id="ARBA00049531"/>
    </source>
</evidence>
<dbReference type="SMART" id="SM00308">
    <property type="entry name" value="LH2"/>
    <property type="match status" value="1"/>
</dbReference>
<dbReference type="ZFIN" id="ZDB-GENE-040426-1361">
    <property type="gene designation" value="lipca"/>
</dbReference>
<comment type="catalytic activity">
    <reaction evidence="26">
        <text>1,2,3-tributanoylglycerol + H2O = dibutanoylglycerol + butanoate + H(+)</text>
        <dbReference type="Rhea" id="RHEA:40475"/>
        <dbReference type="ChEBI" id="CHEBI:15377"/>
        <dbReference type="ChEBI" id="CHEBI:15378"/>
        <dbReference type="ChEBI" id="CHEBI:17968"/>
        <dbReference type="ChEBI" id="CHEBI:35020"/>
        <dbReference type="ChEBI" id="CHEBI:76478"/>
    </reaction>
    <physiologicalReaction direction="left-to-right" evidence="26">
        <dbReference type="Rhea" id="RHEA:40476"/>
    </physiologicalReaction>
</comment>
<comment type="catalytic activity">
    <reaction evidence="28">
        <text>1,2,3-tri-(9Z-octadecenoyl)-glycerol + H2O = di-(9Z)-octadecenoylglycerol + (9Z)-octadecenoate + H(+)</text>
        <dbReference type="Rhea" id="RHEA:38575"/>
        <dbReference type="ChEBI" id="CHEBI:15377"/>
        <dbReference type="ChEBI" id="CHEBI:15378"/>
        <dbReference type="ChEBI" id="CHEBI:30823"/>
        <dbReference type="ChEBI" id="CHEBI:53753"/>
        <dbReference type="ChEBI" id="CHEBI:75945"/>
    </reaction>
    <physiologicalReaction direction="left-to-right" evidence="28">
        <dbReference type="Rhea" id="RHEA:38576"/>
    </physiologicalReaction>
</comment>
<evidence type="ECO:0000256" key="27">
    <source>
        <dbReference type="ARBA" id="ARBA00048382"/>
    </source>
</evidence>
<protein>
    <recommendedName>
        <fullName evidence="9">Hepatic triacylglycerol lipase</fullName>
        <ecNumber evidence="8">3.1.1.3</ecNumber>
        <ecNumber evidence="6">3.1.1.32</ecNumber>
        <ecNumber evidence="7">3.1.1.5</ecNumber>
    </recommendedName>
    <alternativeName>
        <fullName evidence="19">Lipase member C</fullName>
    </alternativeName>
    <alternativeName>
        <fullName evidence="18">Lysophospholipase</fullName>
    </alternativeName>
    <alternativeName>
        <fullName evidence="20">Phospholipase A1</fullName>
    </alternativeName>
</protein>
<dbReference type="PRINTS" id="PR00821">
    <property type="entry name" value="TAGLIPASE"/>
</dbReference>
<evidence type="ECO:0000256" key="14">
    <source>
        <dbReference type="ARBA" id="ARBA00022850"/>
    </source>
</evidence>
<dbReference type="GO" id="GO:0008201">
    <property type="term" value="F:heparin binding"/>
    <property type="evidence" value="ECO:0007669"/>
    <property type="project" value="UniProtKB-KW"/>
</dbReference>
<reference evidence="41" key="3">
    <citation type="journal article" date="2009" name="Mol. Immunol.">
        <title>Enhanced transcription of complement and coagulation genes in the absence of adaptive immunity.</title>
        <authorList>
            <person name="Jima D.D."/>
            <person name="Shah R.N."/>
            <person name="Orcutt T.M."/>
            <person name="Joshi D."/>
            <person name="Law J.M."/>
            <person name="Litman G.W."/>
            <person name="Trede N.S."/>
            <person name="Yoder J.A."/>
        </authorList>
    </citation>
    <scope>NUCLEOTIDE SEQUENCE</scope>
</reference>
<evidence type="ECO:0000256" key="30">
    <source>
        <dbReference type="ARBA" id="ARBA00049452"/>
    </source>
</evidence>
<dbReference type="EC" id="3.1.1.3" evidence="8"/>
<comment type="catalytic activity">
    <reaction evidence="23">
        <text>1,2-dihexadecanoyl-sn-glycero-3-phosphocholine + H2O = hexadecanoyl-sn-glycero-3-phosphocholine + hexadecanoate + H(+)</text>
        <dbReference type="Rhea" id="RHEA:41384"/>
        <dbReference type="ChEBI" id="CHEBI:7896"/>
        <dbReference type="ChEBI" id="CHEBI:15377"/>
        <dbReference type="ChEBI" id="CHEBI:15378"/>
        <dbReference type="ChEBI" id="CHEBI:64563"/>
        <dbReference type="ChEBI" id="CHEBI:72999"/>
    </reaction>
    <physiologicalReaction direction="left-to-right" evidence="23">
        <dbReference type="Rhea" id="RHEA:41385"/>
    </physiologicalReaction>
</comment>
<evidence type="ECO:0000256" key="17">
    <source>
        <dbReference type="ARBA" id="ARBA00023180"/>
    </source>
</evidence>
<evidence type="ECO:0000256" key="34">
    <source>
        <dbReference type="PROSITE-ProRule" id="PRU00152"/>
    </source>
</evidence>
<evidence type="ECO:0000313" key="39">
    <source>
        <dbReference type="EMBL" id="AAI63963.1"/>
    </source>
</evidence>
<evidence type="ECO:0000256" key="15">
    <source>
        <dbReference type="ARBA" id="ARBA00022963"/>
    </source>
</evidence>
<dbReference type="GO" id="GO:0005615">
    <property type="term" value="C:extracellular space"/>
    <property type="evidence" value="ECO:0000318"/>
    <property type="project" value="GO_Central"/>
</dbReference>
<dbReference type="EC" id="3.1.1.5" evidence="7"/>
<dbReference type="GO" id="GO:0006633">
    <property type="term" value="P:fatty acid biosynthetic process"/>
    <property type="evidence" value="ECO:0000318"/>
    <property type="project" value="GO_Central"/>
</dbReference>
<reference evidence="38" key="1">
    <citation type="submission" date="2003-06" db="EMBL/GenBank/DDBJ databases">
        <authorList>
            <consortium name="NIH - Zebrafish Gene Collection (ZGC) project"/>
        </authorList>
    </citation>
    <scope>NUCLEOTIDE SEQUENCE [LARGE SCALE MRNA]</scope>
    <source>
        <tissue evidence="38">Kidney</tissue>
        <tissue evidence="39">PCR rescue</tissue>
    </source>
</reference>
<evidence type="ECO:0000256" key="25">
    <source>
        <dbReference type="ARBA" id="ARBA00048284"/>
    </source>
</evidence>
<dbReference type="EMBL" id="BC163963">
    <property type="protein sequence ID" value="AAI63963.1"/>
    <property type="molecule type" value="mRNA"/>
</dbReference>
<evidence type="ECO:0000256" key="22">
    <source>
        <dbReference type="ARBA" id="ARBA00047643"/>
    </source>
</evidence>
<reference evidence="41" key="13">
    <citation type="submission" date="2025-04" db="UniProtKB">
        <authorList>
            <consortium name="RefSeq"/>
        </authorList>
    </citation>
    <scope>IDENTIFICATION</scope>
</reference>
<dbReference type="Pfam" id="PF01477">
    <property type="entry name" value="PLAT"/>
    <property type="match status" value="1"/>
</dbReference>
<dbReference type="OrthoDB" id="199913at2759"/>
<dbReference type="KEGG" id="dre:393997"/>
<evidence type="ECO:0000313" key="40">
    <source>
        <dbReference type="Proteomes" id="UP000000437"/>
    </source>
</evidence>
<dbReference type="Gene3D" id="3.40.50.1820">
    <property type="entry name" value="alpha/beta hydrolase"/>
    <property type="match status" value="1"/>
</dbReference>
<comment type="catalytic activity">
    <reaction evidence="22">
        <text>1,2-di-(9Z-octadecenoyl)-sn-glycero-3-phosphocholine + H2O = (9Z-octadecenoyl)-sn-glycero-3-phosphocholine + (9Z)-octadecenoate + H(+)</text>
        <dbReference type="Rhea" id="RHEA:38699"/>
        <dbReference type="ChEBI" id="CHEBI:15377"/>
        <dbReference type="ChEBI" id="CHEBI:15378"/>
        <dbReference type="ChEBI" id="CHEBI:30823"/>
        <dbReference type="ChEBI" id="CHEBI:74669"/>
        <dbReference type="ChEBI" id="CHEBI:76083"/>
    </reaction>
    <physiologicalReaction direction="left-to-right" evidence="22">
        <dbReference type="Rhea" id="RHEA:38700"/>
    </physiologicalReaction>
</comment>
<evidence type="ECO:0000256" key="18">
    <source>
        <dbReference type="ARBA" id="ARBA00029723"/>
    </source>
</evidence>
<dbReference type="SUPFAM" id="SSF49723">
    <property type="entry name" value="Lipase/lipooxygenase domain (PLAT/LH2 domain)"/>
    <property type="match status" value="1"/>
</dbReference>
<proteinExistence type="evidence at transcript level"/>
<keyword evidence="10" id="KW-0964">Secreted</keyword>
<reference evidence="41" key="5">
    <citation type="journal article" date="2012" name="Am. J. Physiol. Endocrinol. Metab.">
        <title>Insight into molecular pathways of retinal metabolism, associated with vitellogenesis in zebrafish.</title>
        <authorList>
            <person name="Levi L."/>
            <person name="Ziv T."/>
            <person name="Admon A."/>
            <person name="Levavi-Sivan B."/>
            <person name="Lubzens E."/>
        </authorList>
    </citation>
    <scope>NUCLEOTIDE SEQUENCE</scope>
</reference>
<keyword evidence="17" id="KW-0325">Glycoprotein</keyword>
<feature type="active site" description="Charge relay system" evidence="32">
    <location>
        <position position="191"/>
    </location>
</feature>
<dbReference type="GO" id="GO:0034375">
    <property type="term" value="P:high-density lipoprotein particle remodeling"/>
    <property type="evidence" value="ECO:0000318"/>
    <property type="project" value="GO_Central"/>
</dbReference>
<dbReference type="InterPro" id="IPR000734">
    <property type="entry name" value="TAG_lipase"/>
</dbReference>
<dbReference type="RefSeq" id="NP_957316.1">
    <property type="nucleotide sequence ID" value="NM_201022.1"/>
</dbReference>
<comment type="catalytic activity">
    <reaction evidence="31">
        <text>a 1-acyl-sn-glycero-3-phosphocholine + H2O = sn-glycerol 3-phosphocholine + a fatty acid + H(+)</text>
        <dbReference type="Rhea" id="RHEA:15177"/>
        <dbReference type="ChEBI" id="CHEBI:15377"/>
        <dbReference type="ChEBI" id="CHEBI:15378"/>
        <dbReference type="ChEBI" id="CHEBI:16870"/>
        <dbReference type="ChEBI" id="CHEBI:28868"/>
        <dbReference type="ChEBI" id="CHEBI:58168"/>
        <dbReference type="EC" id="3.1.1.5"/>
    </reaction>
</comment>
<reference evidence="41" key="9">
    <citation type="journal article" date="2022" name="Nat. Commun.">
        <title>CRISPR-Cas9 induces large structural variants at on-target and off-target sites in vivo that segregate across generations.</title>
        <authorList>
            <person name="Hoijer I."/>
            <person name="Emmanouilidou A."/>
            <person name="Ostlund R."/>
            <person name="van Schendel R."/>
            <person name="Bozorgpana S."/>
            <person name="Tijsterman M."/>
            <person name="Feuk L."/>
            <person name="Gyllensten U."/>
            <person name="den Hoed M."/>
            <person name="Ameur A."/>
        </authorList>
    </citation>
    <scope>NUCLEOTIDE SEQUENCE</scope>
</reference>
<comment type="caution">
    <text evidence="34">Lacks conserved residue(s) required for the propagation of feature annotation.</text>
</comment>
<comment type="catalytic activity">
    <reaction evidence="1">
        <text>a 1,2-diacyl-sn-glycero-3-phosphocholine + H2O = a 2-acyl-sn-glycero-3-phosphocholine + a fatty acid + H(+)</text>
        <dbReference type="Rhea" id="RHEA:18689"/>
        <dbReference type="ChEBI" id="CHEBI:15377"/>
        <dbReference type="ChEBI" id="CHEBI:15378"/>
        <dbReference type="ChEBI" id="CHEBI:28868"/>
        <dbReference type="ChEBI" id="CHEBI:57643"/>
        <dbReference type="ChEBI" id="CHEBI:57875"/>
        <dbReference type="EC" id="3.1.1.32"/>
    </reaction>
</comment>
<evidence type="ECO:0000256" key="33">
    <source>
        <dbReference type="PIRSR" id="PIRSR000865-2"/>
    </source>
</evidence>